<gene>
    <name evidence="1" type="ORF">PCIT_a3998</name>
</gene>
<comment type="caution">
    <text evidence="1">The sequence shown here is derived from an EMBL/GenBank/DDBJ whole genome shotgun (WGS) entry which is preliminary data.</text>
</comment>
<name>A0AAD4FRY8_9GAMM</name>
<reference evidence="1" key="1">
    <citation type="journal article" date="2012" name="J. Bacteriol.">
        <title>Genome sequences of type strains of seven species of the marine bacterium Pseudoalteromonas.</title>
        <authorList>
            <person name="Xie B.B."/>
            <person name="Shu Y.L."/>
            <person name="Qin Q.L."/>
            <person name="Rong J.C."/>
            <person name="Zhang X.Y."/>
            <person name="Chen X.L."/>
            <person name="Shi M."/>
            <person name="He H.L."/>
            <person name="Zhou B.C."/>
            <person name="Zhang Y.Z."/>
        </authorList>
    </citation>
    <scope>NUCLEOTIDE SEQUENCE</scope>
    <source>
        <strain evidence="1">DSM 8771</strain>
    </source>
</reference>
<evidence type="ECO:0000313" key="1">
    <source>
        <dbReference type="EMBL" id="KAF7771424.1"/>
    </source>
</evidence>
<proteinExistence type="predicted"/>
<dbReference type="AlphaFoldDB" id="A0AAD4FRY8"/>
<dbReference type="EMBL" id="AHBZ03000016">
    <property type="protein sequence ID" value="KAF7771424.1"/>
    <property type="molecule type" value="Genomic_DNA"/>
</dbReference>
<dbReference type="RefSeq" id="WP_010363059.1">
    <property type="nucleotide sequence ID" value="NZ_AHBZ03000016.1"/>
</dbReference>
<sequence>MDLEESWYHGTRTENITKFWPLSHFGDVESAKMVCANKKYKDGHNGDPYIVEVKLKINENEVFEFIDVGSPNPKSFAVEMLKERWRNKISDELAKDIEEVRVKLINAKKEANGKTDLLKERKEFAEVLIKHGIKAISYPNVVESKTKEEVSLCIIDSSAIEIISHIAFCESEAERLWNISSRNQ</sequence>
<evidence type="ECO:0000313" key="2">
    <source>
        <dbReference type="Proteomes" id="UP000016487"/>
    </source>
</evidence>
<organism evidence="1 2">
    <name type="scientific">Pseudoalteromonas citrea</name>
    <dbReference type="NCBI Taxonomy" id="43655"/>
    <lineage>
        <taxon>Bacteria</taxon>
        <taxon>Pseudomonadati</taxon>
        <taxon>Pseudomonadota</taxon>
        <taxon>Gammaproteobacteria</taxon>
        <taxon>Alteromonadales</taxon>
        <taxon>Pseudoalteromonadaceae</taxon>
        <taxon>Pseudoalteromonas</taxon>
    </lineage>
</organism>
<accession>A0AAD4FRY8</accession>
<protein>
    <submittedName>
        <fullName evidence="1">Uncharacterized protein</fullName>
    </submittedName>
</protein>
<dbReference type="Proteomes" id="UP000016487">
    <property type="component" value="Unassembled WGS sequence"/>
</dbReference>
<reference evidence="1" key="2">
    <citation type="submission" date="2015-03" db="EMBL/GenBank/DDBJ databases">
        <title>Genome sequence of Pseudoalteromonas citrea.</title>
        <authorList>
            <person name="Xie B.-B."/>
            <person name="Rong J.-C."/>
            <person name="Qin Q.-L."/>
            <person name="Zhang Y.-Z."/>
        </authorList>
    </citation>
    <scope>NUCLEOTIDE SEQUENCE</scope>
    <source>
        <strain evidence="1">DSM 8771</strain>
    </source>
</reference>